<dbReference type="InterPro" id="IPR000873">
    <property type="entry name" value="AMP-dep_synth/lig_dom"/>
</dbReference>
<feature type="compositionally biased region" description="Pro residues" evidence="3">
    <location>
        <begin position="601"/>
        <end position="624"/>
    </location>
</feature>
<keyword evidence="4" id="KW-0812">Transmembrane</keyword>
<dbReference type="Gene3D" id="1.10.1200.10">
    <property type="entry name" value="ACP-like"/>
    <property type="match status" value="2"/>
</dbReference>
<feature type="transmembrane region" description="Helical" evidence="4">
    <location>
        <begin position="1127"/>
        <end position="1153"/>
    </location>
</feature>
<proteinExistence type="predicted"/>
<dbReference type="InterPro" id="IPR036736">
    <property type="entry name" value="ACP-like_sf"/>
</dbReference>
<dbReference type="Pfam" id="PF00501">
    <property type="entry name" value="AMP-binding"/>
    <property type="match status" value="1"/>
</dbReference>
<dbReference type="SUPFAM" id="SSF56801">
    <property type="entry name" value="Acetyl-CoA synthetase-like"/>
    <property type="match status" value="1"/>
</dbReference>
<evidence type="ECO:0000256" key="4">
    <source>
        <dbReference type="SAM" id="Phobius"/>
    </source>
</evidence>
<protein>
    <submittedName>
        <fullName evidence="6">Pls/PosA family non-ribosomal peptide synthetase</fullName>
    </submittedName>
</protein>
<dbReference type="InterPro" id="IPR020806">
    <property type="entry name" value="PKS_PP-bd"/>
</dbReference>
<keyword evidence="4" id="KW-1133">Transmembrane helix</keyword>
<evidence type="ECO:0000313" key="7">
    <source>
        <dbReference type="Proteomes" id="UP001595909"/>
    </source>
</evidence>
<dbReference type="SUPFAM" id="SSF51161">
    <property type="entry name" value="Trimeric LpxA-like enzymes"/>
    <property type="match status" value="2"/>
</dbReference>
<dbReference type="SMART" id="SM00823">
    <property type="entry name" value="PKS_PP"/>
    <property type="match status" value="2"/>
</dbReference>
<feature type="transmembrane region" description="Helical" evidence="4">
    <location>
        <begin position="979"/>
        <end position="1003"/>
    </location>
</feature>
<dbReference type="InterPro" id="IPR012728">
    <property type="entry name" value="Pls/PosA_C"/>
</dbReference>
<feature type="transmembrane region" description="Helical" evidence="4">
    <location>
        <begin position="1173"/>
        <end position="1197"/>
    </location>
</feature>
<accession>A0ABV9RJX5</accession>
<feature type="transmembrane region" description="Helical" evidence="4">
    <location>
        <begin position="893"/>
        <end position="919"/>
    </location>
</feature>
<evidence type="ECO:0000256" key="3">
    <source>
        <dbReference type="SAM" id="MobiDB-lite"/>
    </source>
</evidence>
<comment type="caution">
    <text evidence="6">The sequence shown here is derived from an EMBL/GenBank/DDBJ whole genome shotgun (WGS) entry which is preliminary data.</text>
</comment>
<dbReference type="Proteomes" id="UP001595909">
    <property type="component" value="Unassembled WGS sequence"/>
</dbReference>
<dbReference type="Gene3D" id="3.40.50.12780">
    <property type="entry name" value="N-terminal domain of ligase-like"/>
    <property type="match status" value="1"/>
</dbReference>
<reference evidence="7" key="1">
    <citation type="journal article" date="2019" name="Int. J. Syst. Evol. Microbiol.">
        <title>The Global Catalogue of Microorganisms (GCM) 10K type strain sequencing project: providing services to taxonomists for standard genome sequencing and annotation.</title>
        <authorList>
            <consortium name="The Broad Institute Genomics Platform"/>
            <consortium name="The Broad Institute Genome Sequencing Center for Infectious Disease"/>
            <person name="Wu L."/>
            <person name="Ma J."/>
        </authorList>
    </citation>
    <scope>NUCLEOTIDE SEQUENCE [LARGE SCALE GENOMIC DNA]</scope>
    <source>
        <strain evidence="7">CCUG 50347</strain>
    </source>
</reference>
<feature type="domain" description="Carrier" evidence="5">
    <location>
        <begin position="705"/>
        <end position="782"/>
    </location>
</feature>
<dbReference type="PROSITE" id="PS50075">
    <property type="entry name" value="CARRIER"/>
    <property type="match status" value="2"/>
</dbReference>
<dbReference type="EMBL" id="JBHSIM010000037">
    <property type="protein sequence ID" value="MFC4834083.1"/>
    <property type="molecule type" value="Genomic_DNA"/>
</dbReference>
<organism evidence="6 7">
    <name type="scientific">Actinomycetospora chibensis</name>
    <dbReference type="NCBI Taxonomy" id="663606"/>
    <lineage>
        <taxon>Bacteria</taxon>
        <taxon>Bacillati</taxon>
        <taxon>Actinomycetota</taxon>
        <taxon>Actinomycetes</taxon>
        <taxon>Pseudonocardiales</taxon>
        <taxon>Pseudonocardiaceae</taxon>
        <taxon>Actinomycetospora</taxon>
    </lineage>
</organism>
<dbReference type="Pfam" id="PF00550">
    <property type="entry name" value="PP-binding"/>
    <property type="match status" value="2"/>
</dbReference>
<dbReference type="PANTHER" id="PTHR45527">
    <property type="entry name" value="NONRIBOSOMAL PEPTIDE SYNTHETASE"/>
    <property type="match status" value="1"/>
</dbReference>
<feature type="domain" description="Carrier" evidence="5">
    <location>
        <begin position="788"/>
        <end position="865"/>
    </location>
</feature>
<feature type="transmembrane region" description="Helical" evidence="4">
    <location>
        <begin position="1394"/>
        <end position="1415"/>
    </location>
</feature>
<keyword evidence="1" id="KW-0596">Phosphopantetheine</keyword>
<dbReference type="InterPro" id="IPR011004">
    <property type="entry name" value="Trimer_LpxA-like_sf"/>
</dbReference>
<feature type="compositionally biased region" description="Low complexity" evidence="3">
    <location>
        <begin position="493"/>
        <end position="513"/>
    </location>
</feature>
<feature type="region of interest" description="Disordered" evidence="3">
    <location>
        <begin position="459"/>
        <end position="704"/>
    </location>
</feature>
<sequence length="1601" mass="166226">MGVAMVAGATHGVASAPPVPPATRRRWTGSRRRPGPGPGSGAGPAPAPADERIDRLVERTCDELRRHGRATSNAVETADGPMSYVALETAAVRLARYLRRRRIAAGDRVALLLARPEDALVAQLAVARIGAVWVPLDARLPDVALAAVLEAAGAGVVLTTTDEASRLDRSDVDAIYLDRVRARVDTEDAQRLTAAERGSVADKPAYVVVHAADRSGGAHGGLRATAVGHEAAAAFLRGAAGLLQIGSQDRVHHDPRAGSDLAVLETWLAWSCGATVVTAPAGPRLRGAELGRHLRDQRVTVLRASAEDLDGVEETLPDLRLLLLSGTDRPQALLARWHRSGRRIVGLHGAPETTVASLGTELRPDRPATLGRPLPGYGVVIADPADPRRVLPAGGIGEIAITGPGVARGYVGRRDLTAEAFVPAPGPSTPGRGAGLMFRTGDLGRITPAGDVERIARLDGAGGRGERIPPSGVRPPPRPAPRRSNRTTVMTLPAPSVDEAEPAADAPAEVVPPEEAPAEEAPAEEARAGSVDDVAPEGTAPHPAPAPDAVEDAGQGTTPHRHPGAAPAPTPTSAPPNAVDAPTTAVRATPPPAAPRAFRPQTPPGRRPTPPGPATPGPGTPGPATPGSGLPGARGSAAPPRWGPPLRQGGPVPPGAPARPGAPGRQGPSGPGSAGPGVRPPTSGRPGGPAAPSTPAASAPSSAAPAAGATEALLREILVEILGRPDVPRDGNFFDDLGADSLLMARFCARIRKHPDLPSAAMQDIYQHPTLAKLSVALAPTPKKSDGSGAARTTSGLGAVLAEILERPDVPPHANFFEELGADSLLMARFCARTRKRDDLPSVGMPDVYRNPTIASLTAALDGGADPDRVRSGPPGPPATETEEPTGPRATTAAFVLCGAAQLACVLAYSYIAAVILTWGFEAVTAATGLVAGYVPALLAGVIGFVTLSVVPIAAKWALIGRWQPGSIRVWSPAYLRFWVVKTLVRSSPMVLFAGTPAFTLYLRALGAKVGRDVVYLSSQVPVCTDLFSIGDGSLVRKESVVACYRAHDGRIEIGGVSIGAGAFVGEATVLDVRTAVGDGASLAHSSSLHAGQAIPAGEVWHGSPGRRADGPLPAVPPAPGSRSRRVLYSTVLGVFVLAVASPAALVIAGALYSLVPQFAALLAPAPGALATVGFHLDLLALSGLLYFGALVLGLVVSTTVPRLFALGVRPDVVYPLYGVRYWLHRSIGTLTNVKAFVELFGDSSAIAHYLVLIGYRLRPIEQTGSNFGMAVAHENPFLTSVGRGTVVADGLSVMNAEYSATSFRVSRTAIGANNFLGNKIAYPPQGRTGDDCLLATKVQVPLHGPVRQGVGLLGSPSFEIPRTVARDSALDVADPQELAASLRRKNRHNGVSMALHLLVRWFFLYLTLVSVAVIASLPIQAGPGEVVLAELVGLVLLVGWFALVERVLSPLKSLAPQGCSIYDPAFLRHERYWKVPAPDWVQLFNGTPFKPLVWRLLGVRIGARVFDDGVNLTEKGFTTIGDDVTLGEGCVVQCHSQEDGGFKSDHVVIGNRVTLGVSSFVHYGTTIGDDAILAPDTFLMKGEEVPPGESWGGNPARGSD</sequence>
<dbReference type="NCBIfam" id="TIGR02353">
    <property type="entry name" value="NRPS_term_dom"/>
    <property type="match status" value="1"/>
</dbReference>
<feature type="transmembrane region" description="Helical" evidence="4">
    <location>
        <begin position="931"/>
        <end position="959"/>
    </location>
</feature>
<feature type="region of interest" description="Disordered" evidence="3">
    <location>
        <begin position="1"/>
        <end position="50"/>
    </location>
</feature>
<dbReference type="RefSeq" id="WP_274189404.1">
    <property type="nucleotide sequence ID" value="NZ_BAABHN010000037.1"/>
</dbReference>
<gene>
    <name evidence="6" type="ORF">ACFPEL_16835</name>
</gene>
<dbReference type="PANTHER" id="PTHR45527:SF1">
    <property type="entry name" value="FATTY ACID SYNTHASE"/>
    <property type="match status" value="1"/>
</dbReference>
<evidence type="ECO:0000256" key="2">
    <source>
        <dbReference type="ARBA" id="ARBA00022553"/>
    </source>
</evidence>
<evidence type="ECO:0000256" key="1">
    <source>
        <dbReference type="ARBA" id="ARBA00022450"/>
    </source>
</evidence>
<dbReference type="Gene3D" id="2.160.10.10">
    <property type="entry name" value="Hexapeptide repeat proteins"/>
    <property type="match status" value="2"/>
</dbReference>
<keyword evidence="7" id="KW-1185">Reference proteome</keyword>
<dbReference type="SUPFAM" id="SSF47336">
    <property type="entry name" value="ACP-like"/>
    <property type="match status" value="2"/>
</dbReference>
<evidence type="ECO:0000313" key="6">
    <source>
        <dbReference type="EMBL" id="MFC4834083.1"/>
    </source>
</evidence>
<dbReference type="InterPro" id="IPR042099">
    <property type="entry name" value="ANL_N_sf"/>
</dbReference>
<feature type="region of interest" description="Disordered" evidence="3">
    <location>
        <begin position="861"/>
        <end position="887"/>
    </location>
</feature>
<feature type="compositionally biased region" description="Low complexity" evidence="3">
    <location>
        <begin position="676"/>
        <end position="704"/>
    </location>
</feature>
<feature type="compositionally biased region" description="Basic residues" evidence="3">
    <location>
        <begin position="23"/>
        <end position="34"/>
    </location>
</feature>
<dbReference type="InterPro" id="IPR009081">
    <property type="entry name" value="PP-bd_ACP"/>
</dbReference>
<name>A0ABV9RJX5_9PSEU</name>
<feature type="transmembrane region" description="Helical" evidence="4">
    <location>
        <begin position="1427"/>
        <end position="1445"/>
    </location>
</feature>
<evidence type="ECO:0000259" key="5">
    <source>
        <dbReference type="PROSITE" id="PS50075"/>
    </source>
</evidence>
<keyword evidence="4" id="KW-0472">Membrane</keyword>
<keyword evidence="2" id="KW-0597">Phosphoprotein</keyword>